<dbReference type="Pfam" id="PF04239">
    <property type="entry name" value="DUF421"/>
    <property type="match status" value="1"/>
</dbReference>
<dbReference type="PANTHER" id="PTHR34582:SF2">
    <property type="entry name" value="UPF0702 TRANSMEMBRANE PROTEIN YDFR"/>
    <property type="match status" value="1"/>
</dbReference>
<dbReference type="Proteomes" id="UP000293846">
    <property type="component" value="Unassembled WGS sequence"/>
</dbReference>
<evidence type="ECO:0000313" key="10">
    <source>
        <dbReference type="Proteomes" id="UP000293846"/>
    </source>
</evidence>
<evidence type="ECO:0000256" key="4">
    <source>
        <dbReference type="ARBA" id="ARBA00022692"/>
    </source>
</evidence>
<feature type="domain" description="YetF C-terminal" evidence="8">
    <location>
        <begin position="76"/>
        <end position="145"/>
    </location>
</feature>
<name>A0A4V2NTR1_9BACI</name>
<dbReference type="InterPro" id="IPR007353">
    <property type="entry name" value="DUF421"/>
</dbReference>
<comment type="similarity">
    <text evidence="2">Belongs to the UPF0702 family.</text>
</comment>
<dbReference type="GO" id="GO:0005886">
    <property type="term" value="C:plasma membrane"/>
    <property type="evidence" value="ECO:0007669"/>
    <property type="project" value="UniProtKB-SubCell"/>
</dbReference>
<dbReference type="AlphaFoldDB" id="A0A4V2NTR1"/>
<feature type="transmembrane region" description="Helical" evidence="7">
    <location>
        <begin position="6"/>
        <end position="22"/>
    </location>
</feature>
<comment type="caution">
    <text evidence="9">The sequence shown here is derived from an EMBL/GenBank/DDBJ whole genome shotgun (WGS) entry which is preliminary data.</text>
</comment>
<dbReference type="InterPro" id="IPR023090">
    <property type="entry name" value="UPF0702_alpha/beta_dom_sf"/>
</dbReference>
<feature type="transmembrane region" description="Helical" evidence="7">
    <location>
        <begin position="54"/>
        <end position="73"/>
    </location>
</feature>
<protein>
    <submittedName>
        <fullName evidence="9">DUF421 domain-containing protein</fullName>
    </submittedName>
</protein>
<evidence type="ECO:0000256" key="1">
    <source>
        <dbReference type="ARBA" id="ARBA00004651"/>
    </source>
</evidence>
<feature type="transmembrane region" description="Helical" evidence="7">
    <location>
        <begin position="29"/>
        <end position="48"/>
    </location>
</feature>
<evidence type="ECO:0000256" key="6">
    <source>
        <dbReference type="ARBA" id="ARBA00023136"/>
    </source>
</evidence>
<reference evidence="9 10" key="1">
    <citation type="submission" date="2019-03" db="EMBL/GenBank/DDBJ databases">
        <authorList>
            <person name="Jensen L."/>
            <person name="Storgaard J."/>
            <person name="Sulaj E."/>
            <person name="Schramm A."/>
            <person name="Marshall I.P.G."/>
        </authorList>
    </citation>
    <scope>NUCLEOTIDE SEQUENCE [LARGE SCALE GENOMIC DNA]</scope>
    <source>
        <strain evidence="9 10">2017H2G3</strain>
    </source>
</reference>
<keyword evidence="10" id="KW-1185">Reference proteome</keyword>
<dbReference type="PANTHER" id="PTHR34582">
    <property type="entry name" value="UPF0702 TRANSMEMBRANE PROTEIN YCAP"/>
    <property type="match status" value="1"/>
</dbReference>
<dbReference type="EMBL" id="SJTH01000073">
    <property type="protein sequence ID" value="TCJ01223.1"/>
    <property type="molecule type" value="Genomic_DNA"/>
</dbReference>
<evidence type="ECO:0000256" key="2">
    <source>
        <dbReference type="ARBA" id="ARBA00006448"/>
    </source>
</evidence>
<evidence type="ECO:0000313" key="9">
    <source>
        <dbReference type="EMBL" id="TCJ01223.1"/>
    </source>
</evidence>
<sequence length="196" mass="22142">MNFVWQSVLMFLSGVLLLRIAGRKSISQMTLAQTVVMISIGTIIIQPIVETSVWKTIIASVIFIGSLILLEFLQLKFNFIEKFITGKSKIVIQNGKIEKTNLRKLRLTADQLEMRLRTNGITKISDVKMATLEPNGQLGYELMDDAKPLTVGEFKNLMGLMLLNSPKQQVQQNEHSNDIFQEISEGHSQTHPQELN</sequence>
<proteinExistence type="inferred from homology"/>
<keyword evidence="3" id="KW-1003">Cell membrane</keyword>
<evidence type="ECO:0000256" key="5">
    <source>
        <dbReference type="ARBA" id="ARBA00022989"/>
    </source>
</evidence>
<dbReference type="RefSeq" id="WP_131239152.1">
    <property type="nucleotide sequence ID" value="NZ_CP183326.1"/>
</dbReference>
<organism evidence="9 10">
    <name type="scientific">Cytobacillus praedii</name>
    <dbReference type="NCBI Taxonomy" id="1742358"/>
    <lineage>
        <taxon>Bacteria</taxon>
        <taxon>Bacillati</taxon>
        <taxon>Bacillota</taxon>
        <taxon>Bacilli</taxon>
        <taxon>Bacillales</taxon>
        <taxon>Bacillaceae</taxon>
        <taxon>Cytobacillus</taxon>
    </lineage>
</organism>
<keyword evidence="6 7" id="KW-0472">Membrane</keyword>
<dbReference type="Gene3D" id="3.30.240.20">
    <property type="entry name" value="bsu07140 like domains"/>
    <property type="match status" value="1"/>
</dbReference>
<evidence type="ECO:0000256" key="3">
    <source>
        <dbReference type="ARBA" id="ARBA00022475"/>
    </source>
</evidence>
<comment type="subcellular location">
    <subcellularLocation>
        <location evidence="1">Cell membrane</location>
        <topology evidence="1">Multi-pass membrane protein</topology>
    </subcellularLocation>
</comment>
<dbReference type="OrthoDB" id="1796697at2"/>
<dbReference type="STRING" id="1742358.GCA_001439605_03000"/>
<evidence type="ECO:0000259" key="8">
    <source>
        <dbReference type="Pfam" id="PF04239"/>
    </source>
</evidence>
<evidence type="ECO:0000256" key="7">
    <source>
        <dbReference type="SAM" id="Phobius"/>
    </source>
</evidence>
<keyword evidence="5 7" id="KW-1133">Transmembrane helix</keyword>
<gene>
    <name evidence="9" type="ORF">E0Y62_25085</name>
</gene>
<keyword evidence="4 7" id="KW-0812">Transmembrane</keyword>
<accession>A0A4V2NTR1</accession>